<feature type="region of interest" description="Disordered" evidence="1">
    <location>
        <begin position="1"/>
        <end position="20"/>
    </location>
</feature>
<name>A0ABN6QDP1_NOSCO</name>
<dbReference type="Pfam" id="PF11239">
    <property type="entry name" value="DUF3040"/>
    <property type="match status" value="1"/>
</dbReference>
<evidence type="ECO:0000313" key="4">
    <source>
        <dbReference type="Proteomes" id="UP001055453"/>
    </source>
</evidence>
<evidence type="ECO:0008006" key="5">
    <source>
        <dbReference type="Google" id="ProtNLM"/>
    </source>
</evidence>
<gene>
    <name evidence="3" type="ORF">ANSO36C_57410</name>
</gene>
<keyword evidence="2" id="KW-1133">Transmembrane helix</keyword>
<evidence type="ECO:0000256" key="2">
    <source>
        <dbReference type="SAM" id="Phobius"/>
    </source>
</evidence>
<dbReference type="EMBL" id="AP025732">
    <property type="protein sequence ID" value="BDI19939.1"/>
    <property type="molecule type" value="Genomic_DNA"/>
</dbReference>
<keyword evidence="2" id="KW-0472">Membrane</keyword>
<sequence length="113" mass="13035">MTSESVGEARRRHRQKELEHRERTLREREVELRLREMETDIHATDAAFHQTVKHQPDQKPWMKKLILGGKLFALGVVTLVAVRIASVLAGFIIVGALGWMSYKLFLESKKTNL</sequence>
<feature type="transmembrane region" description="Helical" evidence="2">
    <location>
        <begin position="71"/>
        <end position="100"/>
    </location>
</feature>
<keyword evidence="4" id="KW-1185">Reference proteome</keyword>
<accession>A0ABN6QDP1</accession>
<protein>
    <recommendedName>
        <fullName evidence="5">DUF3040 domain-containing protein</fullName>
    </recommendedName>
</protein>
<dbReference type="Proteomes" id="UP001055453">
    <property type="component" value="Chromosome"/>
</dbReference>
<reference evidence="3" key="1">
    <citation type="submission" date="2022-04" db="EMBL/GenBank/DDBJ databases">
        <title>Complete genome sequence of a cyanobacterium, Nostoc sp. SO-36, isolated in Antarctica.</title>
        <authorList>
            <person name="Kanesaki Y."/>
            <person name="Effendi D."/>
            <person name="Sakamoto T."/>
            <person name="Ohtani S."/>
            <person name="Awai K."/>
        </authorList>
    </citation>
    <scope>NUCLEOTIDE SEQUENCE</scope>
    <source>
        <strain evidence="3">SO-36</strain>
    </source>
</reference>
<evidence type="ECO:0000313" key="3">
    <source>
        <dbReference type="EMBL" id="BDI19939.1"/>
    </source>
</evidence>
<keyword evidence="2" id="KW-0812">Transmembrane</keyword>
<organism evidence="3 4">
    <name type="scientific">Nostoc cf. commune SO-36</name>
    <dbReference type="NCBI Taxonomy" id="449208"/>
    <lineage>
        <taxon>Bacteria</taxon>
        <taxon>Bacillati</taxon>
        <taxon>Cyanobacteriota</taxon>
        <taxon>Cyanophyceae</taxon>
        <taxon>Nostocales</taxon>
        <taxon>Nostocaceae</taxon>
        <taxon>Nostoc</taxon>
    </lineage>
</organism>
<dbReference type="RefSeq" id="WP_251957458.1">
    <property type="nucleotide sequence ID" value="NZ_AP025732.1"/>
</dbReference>
<dbReference type="InterPro" id="IPR021401">
    <property type="entry name" value="DUF3040"/>
</dbReference>
<proteinExistence type="predicted"/>
<evidence type="ECO:0000256" key="1">
    <source>
        <dbReference type="SAM" id="MobiDB-lite"/>
    </source>
</evidence>